<dbReference type="eggNOG" id="ENOG50312HR">
    <property type="taxonomic scope" value="Bacteria"/>
</dbReference>
<feature type="signal peptide" evidence="1">
    <location>
        <begin position="1"/>
        <end position="19"/>
    </location>
</feature>
<dbReference type="Proteomes" id="UP000008363">
    <property type="component" value="Unassembled WGS sequence"/>
</dbReference>
<dbReference type="RefSeq" id="WP_006332543.1">
    <property type="nucleotide sequence ID" value="NZ_JBPPFY010000001.1"/>
</dbReference>
<gene>
    <name evidence="2" type="ORF">GORHZ_080_00240</name>
</gene>
<dbReference type="AlphaFoldDB" id="K6WU00"/>
<evidence type="ECO:0000256" key="1">
    <source>
        <dbReference type="SAM" id="SignalP"/>
    </source>
</evidence>
<dbReference type="EMBL" id="BAHC01000080">
    <property type="protein sequence ID" value="GAB90044.1"/>
    <property type="molecule type" value="Genomic_DNA"/>
</dbReference>
<evidence type="ECO:0000313" key="2">
    <source>
        <dbReference type="EMBL" id="GAB90044.1"/>
    </source>
</evidence>
<protein>
    <submittedName>
        <fullName evidence="2">Uncharacterized protein</fullName>
    </submittedName>
</protein>
<comment type="caution">
    <text evidence="2">The sequence shown here is derived from an EMBL/GenBank/DDBJ whole genome shotgun (WGS) entry which is preliminary data.</text>
</comment>
<evidence type="ECO:0000313" key="3">
    <source>
        <dbReference type="Proteomes" id="UP000008363"/>
    </source>
</evidence>
<sequence>MRLKLILVLLCSVAITTFAMPTNASAIGSSDLITGSSNPDRIHLTTRVSGHTINYTITNVPETNLVTPRACNTLVINVVRAGLAALPVILGGFSSDSINLRQLVANLNRLGALPVAPQLLKRADKSGVVTGSFENVPGGNYLVATLCNINPTQPIASIDASLIGLAYSYVFPGFGSS</sequence>
<organism evidence="2 3">
    <name type="scientific">Gordonia rhizosphera NBRC 16068</name>
    <dbReference type="NCBI Taxonomy" id="1108045"/>
    <lineage>
        <taxon>Bacteria</taxon>
        <taxon>Bacillati</taxon>
        <taxon>Actinomycetota</taxon>
        <taxon>Actinomycetes</taxon>
        <taxon>Mycobacteriales</taxon>
        <taxon>Gordoniaceae</taxon>
        <taxon>Gordonia</taxon>
    </lineage>
</organism>
<proteinExistence type="predicted"/>
<reference evidence="2 3" key="1">
    <citation type="submission" date="2012-08" db="EMBL/GenBank/DDBJ databases">
        <title>Whole genome shotgun sequence of Gordonia rhizosphera NBRC 16068.</title>
        <authorList>
            <person name="Takarada H."/>
            <person name="Isaki S."/>
            <person name="Hosoyama A."/>
            <person name="Tsuchikane K."/>
            <person name="Katsumata H."/>
            <person name="Baba S."/>
            <person name="Ohji S."/>
            <person name="Yamazaki S."/>
            <person name="Fujita N."/>
        </authorList>
    </citation>
    <scope>NUCLEOTIDE SEQUENCE [LARGE SCALE GENOMIC DNA]</scope>
    <source>
        <strain evidence="2 3">NBRC 16068</strain>
    </source>
</reference>
<keyword evidence="3" id="KW-1185">Reference proteome</keyword>
<keyword evidence="1" id="KW-0732">Signal</keyword>
<feature type="chain" id="PRO_5039316560" evidence="1">
    <location>
        <begin position="20"/>
        <end position="177"/>
    </location>
</feature>
<accession>K6WU00</accession>
<name>K6WU00_9ACTN</name>